<proteinExistence type="predicted"/>
<feature type="transmembrane region" description="Helical" evidence="1">
    <location>
        <begin position="42"/>
        <end position="62"/>
    </location>
</feature>
<keyword evidence="1" id="KW-0812">Transmembrane</keyword>
<keyword evidence="1" id="KW-0472">Membrane</keyword>
<protein>
    <submittedName>
        <fullName evidence="2">Uncharacterized protein</fullName>
    </submittedName>
</protein>
<dbReference type="Proteomes" id="UP000005990">
    <property type="component" value="Unassembled WGS sequence"/>
</dbReference>
<keyword evidence="1" id="KW-1133">Transmembrane helix</keyword>
<keyword evidence="3" id="KW-1185">Reference proteome</keyword>
<dbReference type="EMBL" id="AENN01000001">
    <property type="protein sequence ID" value="EFR32039.1"/>
    <property type="molecule type" value="Genomic_DNA"/>
</dbReference>
<accession>E4KLR8</accession>
<feature type="transmembrane region" description="Helical" evidence="1">
    <location>
        <begin position="6"/>
        <end position="30"/>
    </location>
</feature>
<comment type="caution">
    <text evidence="2">The sequence shown here is derived from an EMBL/GenBank/DDBJ whole genome shotgun (WGS) entry which is preliminary data.</text>
</comment>
<sequence>MCLLVLYLPFVLAIMAAMWLLHGVDMFIAFETVFYNPNDGLLFEPILSLILGFIVNVSFVPLNAPIENLFTGDQCKDYLFKPKVSGLP</sequence>
<dbReference type="STRING" id="908337.HMPREF9257_0900"/>
<gene>
    <name evidence="2" type="ORF">HMPREF9257_0900</name>
</gene>
<name>E4KLR8_9LACT</name>
<organism evidence="2 3">
    <name type="scientific">Eremococcus coleocola ACS-139-V-Col8</name>
    <dbReference type="NCBI Taxonomy" id="908337"/>
    <lineage>
        <taxon>Bacteria</taxon>
        <taxon>Bacillati</taxon>
        <taxon>Bacillota</taxon>
        <taxon>Bacilli</taxon>
        <taxon>Lactobacillales</taxon>
        <taxon>Aerococcaceae</taxon>
        <taxon>Eremococcus</taxon>
    </lineage>
</organism>
<dbReference type="AlphaFoldDB" id="E4KLR8"/>
<evidence type="ECO:0000256" key="1">
    <source>
        <dbReference type="SAM" id="Phobius"/>
    </source>
</evidence>
<evidence type="ECO:0000313" key="3">
    <source>
        <dbReference type="Proteomes" id="UP000005990"/>
    </source>
</evidence>
<reference evidence="2 3" key="1">
    <citation type="submission" date="2010-10" db="EMBL/GenBank/DDBJ databases">
        <authorList>
            <person name="Durkin A.S."/>
            <person name="Madupu R."/>
            <person name="Torralba M."/>
            <person name="Gillis M."/>
            <person name="Methe B."/>
            <person name="Sutton G."/>
            <person name="Nelson K.E."/>
        </authorList>
    </citation>
    <scope>NUCLEOTIDE SEQUENCE [LARGE SCALE GENOMIC DNA]</scope>
    <source>
        <strain evidence="2 3">ACS-139-V-Col8</strain>
    </source>
</reference>
<evidence type="ECO:0000313" key="2">
    <source>
        <dbReference type="EMBL" id="EFR32039.1"/>
    </source>
</evidence>